<gene>
    <name evidence="2" type="ORF">K450DRAFT_245588</name>
</gene>
<reference evidence="2" key="2">
    <citation type="journal article" date="2022" name="Proc. Natl. Acad. Sci. U.S.A.">
        <title>Diploid-dominant life cycles characterize the early evolution of Fungi.</title>
        <authorList>
            <person name="Amses K.R."/>
            <person name="Simmons D.R."/>
            <person name="Longcore J.E."/>
            <person name="Mondo S.J."/>
            <person name="Seto K."/>
            <person name="Jeronimo G.H."/>
            <person name="Bonds A.E."/>
            <person name="Quandt C.A."/>
            <person name="Davis W.J."/>
            <person name="Chang Y."/>
            <person name="Federici B.A."/>
            <person name="Kuo A."/>
            <person name="LaButti K."/>
            <person name="Pangilinan J."/>
            <person name="Andreopoulos W."/>
            <person name="Tritt A."/>
            <person name="Riley R."/>
            <person name="Hundley H."/>
            <person name="Johnson J."/>
            <person name="Lipzen A."/>
            <person name="Barry K."/>
            <person name="Lang B.F."/>
            <person name="Cuomo C.A."/>
            <person name="Buchler N.E."/>
            <person name="Grigoriev I.V."/>
            <person name="Spatafora J.W."/>
            <person name="Stajich J.E."/>
            <person name="James T.Y."/>
        </authorList>
    </citation>
    <scope>NUCLEOTIDE SEQUENCE</scope>
    <source>
        <strain evidence="2">AG</strain>
    </source>
</reference>
<dbReference type="Proteomes" id="UP001206595">
    <property type="component" value="Unassembled WGS sequence"/>
</dbReference>
<name>A0AAD5E9E5_UMBRA</name>
<dbReference type="GeneID" id="75915122"/>
<comment type="caution">
    <text evidence="2">The sequence shown here is derived from an EMBL/GenBank/DDBJ whole genome shotgun (WGS) entry which is preliminary data.</text>
</comment>
<dbReference type="AlphaFoldDB" id="A0AAD5E9E5"/>
<protein>
    <submittedName>
        <fullName evidence="2">Uncharacterized protein</fullName>
    </submittedName>
</protein>
<proteinExistence type="predicted"/>
<feature type="region of interest" description="Disordered" evidence="1">
    <location>
        <begin position="1"/>
        <end position="125"/>
    </location>
</feature>
<accession>A0AAD5E9E5</accession>
<reference evidence="2" key="1">
    <citation type="submission" date="2021-06" db="EMBL/GenBank/DDBJ databases">
        <authorList>
            <consortium name="DOE Joint Genome Institute"/>
            <person name="Mondo S.J."/>
            <person name="Amses K.R."/>
            <person name="Simmons D.R."/>
            <person name="Longcore J.E."/>
            <person name="Seto K."/>
            <person name="Alves G.H."/>
            <person name="Bonds A.E."/>
            <person name="Quandt C.A."/>
            <person name="Davis W.J."/>
            <person name="Chang Y."/>
            <person name="Letcher P.M."/>
            <person name="Powell M.J."/>
            <person name="Kuo A."/>
            <person name="Labutti K."/>
            <person name="Pangilinan J."/>
            <person name="Andreopoulos W."/>
            <person name="Tritt A."/>
            <person name="Riley R."/>
            <person name="Hundley H."/>
            <person name="Johnson J."/>
            <person name="Lipzen A."/>
            <person name="Barry K."/>
            <person name="Berbee M.L."/>
            <person name="Buchler N.E."/>
            <person name="Grigoriev I.V."/>
            <person name="Spatafora J.W."/>
            <person name="Stajich J.E."/>
            <person name="James T.Y."/>
        </authorList>
    </citation>
    <scope>NUCLEOTIDE SEQUENCE</scope>
    <source>
        <strain evidence="2">AG</strain>
    </source>
</reference>
<dbReference type="RefSeq" id="XP_051443805.1">
    <property type="nucleotide sequence ID" value="XM_051589777.1"/>
</dbReference>
<evidence type="ECO:0000313" key="2">
    <source>
        <dbReference type="EMBL" id="KAI8578801.1"/>
    </source>
</evidence>
<organism evidence="2 3">
    <name type="scientific">Umbelopsis ramanniana AG</name>
    <dbReference type="NCBI Taxonomy" id="1314678"/>
    <lineage>
        <taxon>Eukaryota</taxon>
        <taxon>Fungi</taxon>
        <taxon>Fungi incertae sedis</taxon>
        <taxon>Mucoromycota</taxon>
        <taxon>Mucoromycotina</taxon>
        <taxon>Umbelopsidomycetes</taxon>
        <taxon>Umbelopsidales</taxon>
        <taxon>Umbelopsidaceae</taxon>
        <taxon>Umbelopsis</taxon>
    </lineage>
</organism>
<dbReference type="EMBL" id="MU620926">
    <property type="protein sequence ID" value="KAI8578801.1"/>
    <property type="molecule type" value="Genomic_DNA"/>
</dbReference>
<sequence length="125" mass="14207">METESEESEEELSDFGSDDEQEESEEEDEQKHSSTGDDLLAPTGNRDFKAYRDSSKANEKTKKPKAKGDLDENAIKEKVTRALKSQENRVTGKHHSRRNLTKGKEKRKNKDVIKHARNGNGSIFD</sequence>
<feature type="compositionally biased region" description="Basic residues" evidence="1">
    <location>
        <begin position="91"/>
        <end position="107"/>
    </location>
</feature>
<evidence type="ECO:0000313" key="3">
    <source>
        <dbReference type="Proteomes" id="UP001206595"/>
    </source>
</evidence>
<keyword evidence="3" id="KW-1185">Reference proteome</keyword>
<evidence type="ECO:0000256" key="1">
    <source>
        <dbReference type="SAM" id="MobiDB-lite"/>
    </source>
</evidence>
<feature type="compositionally biased region" description="Acidic residues" evidence="1">
    <location>
        <begin position="1"/>
        <end position="28"/>
    </location>
</feature>
<feature type="compositionally biased region" description="Basic and acidic residues" evidence="1">
    <location>
        <begin position="46"/>
        <end position="87"/>
    </location>
</feature>